<comment type="similarity">
    <text evidence="3">Belongs to the lysine N(6)-hydroxylase/L-ornithine N(5)-oxygenase family.</text>
</comment>
<keyword evidence="8" id="KW-0560">Oxidoreductase</keyword>
<protein>
    <recommendedName>
        <fullName evidence="4">L-ornithine N(5)-monooxygenase [NAD(P)H]</fullName>
        <ecNumber evidence="4">1.14.13.196</ecNumber>
    </recommendedName>
</protein>
<keyword evidence="5" id="KW-0285">Flavoprotein</keyword>
<proteinExistence type="inferred from homology"/>
<evidence type="ECO:0000256" key="4">
    <source>
        <dbReference type="ARBA" id="ARBA00012881"/>
    </source>
</evidence>
<dbReference type="Proteomes" id="UP000283895">
    <property type="component" value="Unassembled WGS sequence"/>
</dbReference>
<comment type="caution">
    <text evidence="12">The sequence shown here is derived from an EMBL/GenBank/DDBJ whole genome shotgun (WGS) entry which is preliminary data.</text>
</comment>
<comment type="cofactor">
    <cofactor evidence="1">
        <name>FAD</name>
        <dbReference type="ChEBI" id="CHEBI:57692"/>
    </cofactor>
</comment>
<organism evidence="12 13">
    <name type="scientific">Cytospora schulzeri</name>
    <dbReference type="NCBI Taxonomy" id="448051"/>
    <lineage>
        <taxon>Eukaryota</taxon>
        <taxon>Fungi</taxon>
        <taxon>Dikarya</taxon>
        <taxon>Ascomycota</taxon>
        <taxon>Pezizomycotina</taxon>
        <taxon>Sordariomycetes</taxon>
        <taxon>Sordariomycetidae</taxon>
        <taxon>Diaporthales</taxon>
        <taxon>Cytosporaceae</taxon>
        <taxon>Cytospora</taxon>
    </lineage>
</organism>
<dbReference type="EMBL" id="LKEA01000068">
    <property type="protein sequence ID" value="ROV89725.1"/>
    <property type="molecule type" value="Genomic_DNA"/>
</dbReference>
<accession>A0A423VFS4</accession>
<evidence type="ECO:0000256" key="1">
    <source>
        <dbReference type="ARBA" id="ARBA00001974"/>
    </source>
</evidence>
<evidence type="ECO:0000313" key="12">
    <source>
        <dbReference type="EMBL" id="ROV89725.1"/>
    </source>
</evidence>
<evidence type="ECO:0000256" key="6">
    <source>
        <dbReference type="ARBA" id="ARBA00022827"/>
    </source>
</evidence>
<evidence type="ECO:0000256" key="3">
    <source>
        <dbReference type="ARBA" id="ARBA00007588"/>
    </source>
</evidence>
<dbReference type="Gene3D" id="3.50.50.60">
    <property type="entry name" value="FAD/NAD(P)-binding domain"/>
    <property type="match status" value="1"/>
</dbReference>
<comment type="catalytic activity">
    <reaction evidence="9">
        <text>L-ornithine + NADPH + O2 = N(5)-hydroxy-L-ornithine + NADP(+) + H2O</text>
        <dbReference type="Rhea" id="RHEA:41508"/>
        <dbReference type="ChEBI" id="CHEBI:15377"/>
        <dbReference type="ChEBI" id="CHEBI:15379"/>
        <dbReference type="ChEBI" id="CHEBI:46911"/>
        <dbReference type="ChEBI" id="CHEBI:57783"/>
        <dbReference type="ChEBI" id="CHEBI:58349"/>
        <dbReference type="ChEBI" id="CHEBI:78275"/>
        <dbReference type="EC" id="1.14.13.196"/>
    </reaction>
</comment>
<dbReference type="AlphaFoldDB" id="A0A423VFS4"/>
<reference evidence="12 13" key="1">
    <citation type="submission" date="2015-09" db="EMBL/GenBank/DDBJ databases">
        <title>Host preference determinants of Valsa canker pathogens revealed by comparative genomics.</title>
        <authorList>
            <person name="Yin Z."/>
            <person name="Huang L."/>
        </authorList>
    </citation>
    <scope>NUCLEOTIDE SEQUENCE [LARGE SCALE GENOMIC DNA]</scope>
    <source>
        <strain evidence="12 13">03-1</strain>
    </source>
</reference>
<name>A0A423VFS4_9PEZI</name>
<evidence type="ECO:0000256" key="7">
    <source>
        <dbReference type="ARBA" id="ARBA00022857"/>
    </source>
</evidence>
<evidence type="ECO:0000256" key="9">
    <source>
        <dbReference type="ARBA" id="ARBA00047598"/>
    </source>
</evidence>
<evidence type="ECO:0000256" key="10">
    <source>
        <dbReference type="ARBA" id="ARBA00049248"/>
    </source>
</evidence>
<gene>
    <name evidence="12" type="ORF">VMCG_10339</name>
</gene>
<feature type="region of interest" description="Disordered" evidence="11">
    <location>
        <begin position="1"/>
        <end position="46"/>
    </location>
</feature>
<dbReference type="STRING" id="356882.A0A423VFS4"/>
<dbReference type="GO" id="GO:0016491">
    <property type="term" value="F:oxidoreductase activity"/>
    <property type="evidence" value="ECO:0007669"/>
    <property type="project" value="UniProtKB-KW"/>
</dbReference>
<evidence type="ECO:0000256" key="8">
    <source>
        <dbReference type="ARBA" id="ARBA00023002"/>
    </source>
</evidence>
<dbReference type="SUPFAM" id="SSF51905">
    <property type="entry name" value="FAD/NAD(P)-binding domain"/>
    <property type="match status" value="2"/>
</dbReference>
<dbReference type="OrthoDB" id="3519933at2759"/>
<dbReference type="InterPro" id="IPR025700">
    <property type="entry name" value="Lys/Orn_oxygenase"/>
</dbReference>
<evidence type="ECO:0000313" key="13">
    <source>
        <dbReference type="Proteomes" id="UP000283895"/>
    </source>
</evidence>
<feature type="compositionally biased region" description="Polar residues" evidence="11">
    <location>
        <begin position="15"/>
        <end position="29"/>
    </location>
</feature>
<dbReference type="Pfam" id="PF13434">
    <property type="entry name" value="Lys_Orn_oxgnase"/>
    <property type="match status" value="1"/>
</dbReference>
<dbReference type="GO" id="GO:0006879">
    <property type="term" value="P:intracellular iron ion homeostasis"/>
    <property type="evidence" value="ECO:0007669"/>
    <property type="project" value="TreeGrafter"/>
</dbReference>
<dbReference type="EC" id="1.14.13.196" evidence="4"/>
<evidence type="ECO:0000256" key="5">
    <source>
        <dbReference type="ARBA" id="ARBA00022630"/>
    </source>
</evidence>
<evidence type="ECO:0000256" key="2">
    <source>
        <dbReference type="ARBA" id="ARBA00004924"/>
    </source>
</evidence>
<keyword evidence="13" id="KW-1185">Reference proteome</keyword>
<comment type="pathway">
    <text evidence="2">Siderophore biosynthesis.</text>
</comment>
<dbReference type="PRINTS" id="PR00368">
    <property type="entry name" value="FADPNR"/>
</dbReference>
<evidence type="ECO:0000256" key="11">
    <source>
        <dbReference type="SAM" id="MobiDB-lite"/>
    </source>
</evidence>
<dbReference type="InterPro" id="IPR036188">
    <property type="entry name" value="FAD/NAD-bd_sf"/>
</dbReference>
<keyword evidence="7" id="KW-0521">NADP</keyword>
<dbReference type="PANTHER" id="PTHR42802:SF1">
    <property type="entry name" value="L-ORNITHINE N(5)-MONOOXYGENASE"/>
    <property type="match status" value="1"/>
</dbReference>
<dbReference type="PANTHER" id="PTHR42802">
    <property type="entry name" value="MONOOXYGENASE"/>
    <property type="match status" value="1"/>
</dbReference>
<comment type="catalytic activity">
    <reaction evidence="10">
        <text>L-ornithine + NADH + O2 = N(5)-hydroxy-L-ornithine + NAD(+) + H2O</text>
        <dbReference type="Rhea" id="RHEA:41512"/>
        <dbReference type="ChEBI" id="CHEBI:15377"/>
        <dbReference type="ChEBI" id="CHEBI:15379"/>
        <dbReference type="ChEBI" id="CHEBI:46911"/>
        <dbReference type="ChEBI" id="CHEBI:57540"/>
        <dbReference type="ChEBI" id="CHEBI:57945"/>
        <dbReference type="ChEBI" id="CHEBI:78275"/>
        <dbReference type="EC" id="1.14.13.196"/>
    </reaction>
</comment>
<feature type="compositionally biased region" description="Basic and acidic residues" evidence="11">
    <location>
        <begin position="1"/>
        <end position="11"/>
    </location>
</feature>
<keyword evidence="6" id="KW-0274">FAD</keyword>
<sequence length="530" mass="58687">MAPHSEFDSHDMNGNGHSNGVNGANSSAQVAPPQKTYHNRSSHLQASDPDSVHDLLCVGFGPASLSIAVALNDALEAGSLGQAPNVMFLEKQPRFAWHAGMLLPGAKMQISFVKDMASLRNPRSHFTFLNYVHSQGRLLDFINLDTFLPARTEYEDYLRWCASHFDDVVRYNSEVVSVSPVEDASGVKVFTVVERNSKTGAISTHRARNVVVAVGGQAKIPTPLPEKSPRVIHSSQYAYMLPKILSDRNAPVRVAVIGGGQSAAEIFNNVSNLYPNSKTYMIMKSEFIKPSDDSPFVNTIFNPDWVDKLYPKSSQYRQNLIKEAKATNYGVVRLGLIETLFEMMYEQKRHIGFDETEWPHRIMGGRQILSAEEDDDKLRLRVREALPGDVLLEADGLVEEEGRPLSPTSTEEILDVDLVVAATGYQRKAHIEMLKDAWSMLPSEQDGVGSSKPRADRWSVQTEDGERRVMEVSREYKVKFTNKTVAPGSGIWLQGCCEGTHGVSQLSDTLLSILSVRSGEMVESIFGKSA</sequence>